<keyword evidence="2" id="KW-1185">Reference proteome</keyword>
<dbReference type="Gene3D" id="3.30.470.20">
    <property type="entry name" value="ATP-grasp fold, B domain"/>
    <property type="match status" value="1"/>
</dbReference>
<name>A0ABW3UID9_9BACL</name>
<evidence type="ECO:0000313" key="2">
    <source>
        <dbReference type="Proteomes" id="UP001597180"/>
    </source>
</evidence>
<dbReference type="SUPFAM" id="SSF56059">
    <property type="entry name" value="Glutathione synthetase ATP-binding domain-like"/>
    <property type="match status" value="1"/>
</dbReference>
<dbReference type="EMBL" id="JBHTLU010000013">
    <property type="protein sequence ID" value="MFD1220089.1"/>
    <property type="molecule type" value="Genomic_DNA"/>
</dbReference>
<reference evidence="2" key="1">
    <citation type="journal article" date="2019" name="Int. J. Syst. Evol. Microbiol.">
        <title>The Global Catalogue of Microorganisms (GCM) 10K type strain sequencing project: providing services to taxonomists for standard genome sequencing and annotation.</title>
        <authorList>
            <consortium name="The Broad Institute Genomics Platform"/>
            <consortium name="The Broad Institute Genome Sequencing Center for Infectious Disease"/>
            <person name="Wu L."/>
            <person name="Ma J."/>
        </authorList>
    </citation>
    <scope>NUCLEOTIDE SEQUENCE [LARGE SCALE GENOMIC DNA]</scope>
    <source>
        <strain evidence="2">CCUG 53270</strain>
    </source>
</reference>
<evidence type="ECO:0000313" key="1">
    <source>
        <dbReference type="EMBL" id="MFD1220089.1"/>
    </source>
</evidence>
<proteinExistence type="predicted"/>
<protein>
    <submittedName>
        <fullName evidence="1">YheC/YheD family protein</fullName>
    </submittedName>
</protein>
<dbReference type="InterPro" id="IPR026838">
    <property type="entry name" value="YheC/D"/>
</dbReference>
<dbReference type="Proteomes" id="UP001597180">
    <property type="component" value="Unassembled WGS sequence"/>
</dbReference>
<accession>A0ABW3UID9</accession>
<sequence>MKGNLLKYPGGKWLKHEALWSEDALRALLPETEMFSADTFIQMIEKHTVLFLKPDLGMRGQGIIKVSREEGGACIVRTAAKTYRYRNVHDASHKLNKLTEGKSYIVQQGIDLIRIKGSPVDFRVLLHIGPNNRWRFFGIMGKVAAKNQFVTNHSSGGKPIRLHQALSLTLGIGRKDAPQWDERIKKLSFTIARAMKKHYPNITELGLDIAIDKSHKIWLLEANTKPQYQLFRYHANPYLYGNIVKSVRHLRAAALTKASRR</sequence>
<dbReference type="Pfam" id="PF14398">
    <property type="entry name" value="ATPgrasp_YheCD"/>
    <property type="match status" value="1"/>
</dbReference>
<organism evidence="1 2">
    <name type="scientific">Paenibacillus vulneris</name>
    <dbReference type="NCBI Taxonomy" id="1133364"/>
    <lineage>
        <taxon>Bacteria</taxon>
        <taxon>Bacillati</taxon>
        <taxon>Bacillota</taxon>
        <taxon>Bacilli</taxon>
        <taxon>Bacillales</taxon>
        <taxon>Paenibacillaceae</taxon>
        <taxon>Paenibacillus</taxon>
    </lineage>
</organism>
<dbReference type="RefSeq" id="WP_345586876.1">
    <property type="nucleotide sequence ID" value="NZ_BAABJG010000006.1"/>
</dbReference>
<gene>
    <name evidence="1" type="ORF">ACFQ4B_08165</name>
</gene>
<comment type="caution">
    <text evidence="1">The sequence shown here is derived from an EMBL/GenBank/DDBJ whole genome shotgun (WGS) entry which is preliminary data.</text>
</comment>